<dbReference type="Proteomes" id="UP000095023">
    <property type="component" value="Unassembled WGS sequence"/>
</dbReference>
<dbReference type="PRINTS" id="PR00125">
    <property type="entry name" value="ATPASEDELTA"/>
</dbReference>
<sequence length="200" mass="20856">MARTMATAPGSTEPPVQLYGVDGTYASALFTAAAKTSSLDAVAKSLQALQNTIAKDAKLPGILSDPALSVKDKEAVVEILSKSVGADKTTSNLLKVLADNNRLGLISQVADKFSLLMRAFRGEVSATITSAQPLDSRTVSRLESAISKSSIVGEGKKLRVSNKVDPSILGGLVVEVGDRTVDLSISSKIAKLNKLVTESV</sequence>
<keyword evidence="7" id="KW-0472">Membrane</keyword>
<dbReference type="PANTHER" id="PTHR11910">
    <property type="entry name" value="ATP SYNTHASE DELTA CHAIN"/>
    <property type="match status" value="1"/>
</dbReference>
<keyword evidence="8" id="KW-0066">ATP synthesis</keyword>
<dbReference type="AlphaFoldDB" id="A0A1E4TAH7"/>
<accession>A0A1E4TAH7</accession>
<reference evidence="10" key="1">
    <citation type="submission" date="2016-02" db="EMBL/GenBank/DDBJ databases">
        <title>Comparative genomics of biotechnologically important yeasts.</title>
        <authorList>
            <consortium name="DOE Joint Genome Institute"/>
            <person name="Riley R."/>
            <person name="Haridas S."/>
            <person name="Wolfe K.H."/>
            <person name="Lopes M.R."/>
            <person name="Hittinger C.T."/>
            <person name="Goker M."/>
            <person name="Salamov A."/>
            <person name="Wisecaver J."/>
            <person name="Long T.M."/>
            <person name="Aerts A.L."/>
            <person name="Barry K."/>
            <person name="Choi C."/>
            <person name="Clum A."/>
            <person name="Coughlan A.Y."/>
            <person name="Deshpande S."/>
            <person name="Douglass A.P."/>
            <person name="Hanson S.J."/>
            <person name="Klenk H.-P."/>
            <person name="Labutti K."/>
            <person name="Lapidus A."/>
            <person name="Lindquist E."/>
            <person name="Lipzen A."/>
            <person name="Meier-Kolthoff J.P."/>
            <person name="Ohm R.A."/>
            <person name="Otillar R.P."/>
            <person name="Pangilinan J."/>
            <person name="Peng Y."/>
            <person name="Rokas A."/>
            <person name="Rosa C.A."/>
            <person name="Scheuner C."/>
            <person name="Sibirny A.A."/>
            <person name="Slot J.C."/>
            <person name="Stielow J.B."/>
            <person name="Sun H."/>
            <person name="Kurtzman C.P."/>
            <person name="Blackwell M."/>
            <person name="Jeffries T.W."/>
            <person name="Grigoriev I.V."/>
        </authorList>
    </citation>
    <scope>NUCLEOTIDE SEQUENCE [LARGE SCALE GENOMIC DNA]</scope>
    <source>
        <strain evidence="10">NRRL Y-17796</strain>
    </source>
</reference>
<dbReference type="HAMAP" id="MF_01416">
    <property type="entry name" value="ATP_synth_delta_bact"/>
    <property type="match status" value="1"/>
</dbReference>
<evidence type="ECO:0000256" key="5">
    <source>
        <dbReference type="ARBA" id="ARBA00022781"/>
    </source>
</evidence>
<evidence type="ECO:0000256" key="6">
    <source>
        <dbReference type="ARBA" id="ARBA00023065"/>
    </source>
</evidence>
<evidence type="ECO:0000256" key="4">
    <source>
        <dbReference type="ARBA" id="ARBA00022448"/>
    </source>
</evidence>
<dbReference type="Pfam" id="PF00213">
    <property type="entry name" value="OSCP"/>
    <property type="match status" value="1"/>
</dbReference>
<evidence type="ECO:0000256" key="8">
    <source>
        <dbReference type="ARBA" id="ARBA00023310"/>
    </source>
</evidence>
<evidence type="ECO:0000313" key="9">
    <source>
        <dbReference type="EMBL" id="ODV88658.1"/>
    </source>
</evidence>
<evidence type="ECO:0000256" key="7">
    <source>
        <dbReference type="ARBA" id="ARBA00023136"/>
    </source>
</evidence>
<dbReference type="NCBIfam" id="TIGR01145">
    <property type="entry name" value="ATP_synt_delta"/>
    <property type="match status" value="1"/>
</dbReference>
<dbReference type="EMBL" id="KV453843">
    <property type="protein sequence ID" value="ODV88658.1"/>
    <property type="molecule type" value="Genomic_DNA"/>
</dbReference>
<dbReference type="OrthoDB" id="1262810at2759"/>
<dbReference type="InterPro" id="IPR020781">
    <property type="entry name" value="ATPase_OSCP/d_CS"/>
</dbReference>
<evidence type="ECO:0000256" key="1">
    <source>
        <dbReference type="ARBA" id="ARBA00004370"/>
    </source>
</evidence>
<dbReference type="GO" id="GO:0005743">
    <property type="term" value="C:mitochondrial inner membrane"/>
    <property type="evidence" value="ECO:0007669"/>
    <property type="project" value="EnsemblFungi"/>
</dbReference>
<evidence type="ECO:0000256" key="3">
    <source>
        <dbReference type="ARBA" id="ARBA00014723"/>
    </source>
</evidence>
<dbReference type="InterPro" id="IPR026015">
    <property type="entry name" value="ATP_synth_OSCP/delta_N_sf"/>
</dbReference>
<keyword evidence="10" id="KW-1185">Reference proteome</keyword>
<dbReference type="PROSITE" id="PS00389">
    <property type="entry name" value="ATPASE_DELTA"/>
    <property type="match status" value="1"/>
</dbReference>
<dbReference type="GO" id="GO:0045259">
    <property type="term" value="C:proton-transporting ATP synthase complex"/>
    <property type="evidence" value="ECO:0007669"/>
    <property type="project" value="EnsemblFungi"/>
</dbReference>
<dbReference type="GO" id="GO:0046933">
    <property type="term" value="F:proton-transporting ATP synthase activity, rotational mechanism"/>
    <property type="evidence" value="ECO:0007669"/>
    <property type="project" value="EnsemblFungi"/>
</dbReference>
<gene>
    <name evidence="9" type="ORF">CANCADRAFT_27658</name>
</gene>
<dbReference type="InterPro" id="IPR000711">
    <property type="entry name" value="ATPase_OSCP/dsu"/>
</dbReference>
<keyword evidence="4" id="KW-0813">Transport</keyword>
<dbReference type="SUPFAM" id="SSF47928">
    <property type="entry name" value="N-terminal domain of the delta subunit of the F1F0-ATP synthase"/>
    <property type="match status" value="1"/>
</dbReference>
<protein>
    <recommendedName>
        <fullName evidence="3">ATP synthase subunit 5, mitochondrial</fullName>
    </recommendedName>
</protein>
<organism evidence="9 10">
    <name type="scientific">Tortispora caseinolytica NRRL Y-17796</name>
    <dbReference type="NCBI Taxonomy" id="767744"/>
    <lineage>
        <taxon>Eukaryota</taxon>
        <taxon>Fungi</taxon>
        <taxon>Dikarya</taxon>
        <taxon>Ascomycota</taxon>
        <taxon>Saccharomycotina</taxon>
        <taxon>Trigonopsidomycetes</taxon>
        <taxon>Trigonopsidales</taxon>
        <taxon>Trigonopsidaceae</taxon>
        <taxon>Tortispora</taxon>
    </lineage>
</organism>
<comment type="similarity">
    <text evidence="2">Belongs to the ATPase delta chain family.</text>
</comment>
<proteinExistence type="inferred from homology"/>
<keyword evidence="5" id="KW-0375">Hydrogen ion transport</keyword>
<name>A0A1E4TAH7_9ASCO</name>
<evidence type="ECO:0000256" key="2">
    <source>
        <dbReference type="ARBA" id="ARBA00007046"/>
    </source>
</evidence>
<keyword evidence="6" id="KW-0406">Ion transport</keyword>
<dbReference type="Gene3D" id="1.10.520.20">
    <property type="entry name" value="N-terminal domain of the delta subunit of the F1F0-ATP synthase"/>
    <property type="match status" value="1"/>
</dbReference>
<comment type="subcellular location">
    <subcellularLocation>
        <location evidence="1">Membrane</location>
    </subcellularLocation>
</comment>
<evidence type="ECO:0000313" key="10">
    <source>
        <dbReference type="Proteomes" id="UP000095023"/>
    </source>
</evidence>